<proteinExistence type="predicted"/>
<dbReference type="Pfam" id="PF01753">
    <property type="entry name" value="zf-MYND"/>
    <property type="match status" value="1"/>
</dbReference>
<dbReference type="GO" id="GO:0008270">
    <property type="term" value="F:zinc ion binding"/>
    <property type="evidence" value="ECO:0007669"/>
    <property type="project" value="UniProtKB-KW"/>
</dbReference>
<reference evidence="7 8" key="1">
    <citation type="journal article" date="2016" name="Mol. Biol. Evol.">
        <title>Comparative Genomics of Early-Diverging Mushroom-Forming Fungi Provides Insights into the Origins of Lignocellulose Decay Capabilities.</title>
        <authorList>
            <person name="Nagy L.G."/>
            <person name="Riley R."/>
            <person name="Tritt A."/>
            <person name="Adam C."/>
            <person name="Daum C."/>
            <person name="Floudas D."/>
            <person name="Sun H."/>
            <person name="Yadav J.S."/>
            <person name="Pangilinan J."/>
            <person name="Larsson K.H."/>
            <person name="Matsuura K."/>
            <person name="Barry K."/>
            <person name="Labutti K."/>
            <person name="Kuo R."/>
            <person name="Ohm R.A."/>
            <person name="Bhattacharya S.S."/>
            <person name="Shirouzu T."/>
            <person name="Yoshinaga Y."/>
            <person name="Martin F.M."/>
            <person name="Grigoriev I.V."/>
            <person name="Hibbett D.S."/>
        </authorList>
    </citation>
    <scope>NUCLEOTIDE SEQUENCE [LARGE SCALE GENOMIC DNA]</scope>
    <source>
        <strain evidence="7 8">HHB12029</strain>
    </source>
</reference>
<dbReference type="AlphaFoldDB" id="A0A166N6S7"/>
<dbReference type="EMBL" id="KV426754">
    <property type="protein sequence ID" value="KZV78815.1"/>
    <property type="molecule type" value="Genomic_DNA"/>
</dbReference>
<dbReference type="InParanoid" id="A0A166N6S7"/>
<evidence type="ECO:0000313" key="7">
    <source>
        <dbReference type="EMBL" id="KZV78815.1"/>
    </source>
</evidence>
<dbReference type="OrthoDB" id="2900813at2759"/>
<feature type="region of interest" description="Disordered" evidence="5">
    <location>
        <begin position="440"/>
        <end position="459"/>
    </location>
</feature>
<keyword evidence="2 4" id="KW-0863">Zinc-finger</keyword>
<evidence type="ECO:0000313" key="8">
    <source>
        <dbReference type="Proteomes" id="UP000077266"/>
    </source>
</evidence>
<accession>A0A166N6S7</accession>
<dbReference type="Proteomes" id="UP000077266">
    <property type="component" value="Unassembled WGS sequence"/>
</dbReference>
<dbReference type="Gene3D" id="6.10.140.2220">
    <property type="match status" value="1"/>
</dbReference>
<dbReference type="SUPFAM" id="SSF144232">
    <property type="entry name" value="HIT/MYND zinc finger-like"/>
    <property type="match status" value="1"/>
</dbReference>
<keyword evidence="8" id="KW-1185">Reference proteome</keyword>
<keyword evidence="1" id="KW-0479">Metal-binding</keyword>
<name>A0A166N6S7_EXIGL</name>
<evidence type="ECO:0000256" key="2">
    <source>
        <dbReference type="ARBA" id="ARBA00022771"/>
    </source>
</evidence>
<evidence type="ECO:0000256" key="1">
    <source>
        <dbReference type="ARBA" id="ARBA00022723"/>
    </source>
</evidence>
<sequence>MAQAKRASEAVIKTFKSKCPDFLDAIMRLLMVSRDHTEAGRIALSNRLLEDWTRCPKCASPLIFEPSTLAFDALYDECINFASNVCLAKSDSRGQAATKRTLWPLSMDQLFPFGAKQGIDSLVAAASEHNPHSLSVIGLLLWRHRRPVFEEVMEPYNRLRLLKTSILELRRFVDLSRPIIDQFSRTARAYAPGARDAAITSVSRHEMAVGTFLYFLSQGPEAAPNDGNVFARGYTGKIYHAVVDTIACFEDPQASRQLHPGLADIAYVLYTELDAVDRRDPPEFLRSRVQRSVHAHSDPYRWLWALAPRIAGRRSCYGCDKSVDDSATRKAFPQCGRCRMVRYCSPACQRDDWKDAVHPHKAICDILSELSRIVSFNRDDMNIDQFAAACEEHAFPKERAVRLAKWICGRRWSDDDDDESEDDMPIAFKELLTDTIGASEEEARGSRGAMDQQTREELERGGFSVHPATGIVYPPVWRDSERQLKALDLIAALRIL</sequence>
<organism evidence="7 8">
    <name type="scientific">Exidia glandulosa HHB12029</name>
    <dbReference type="NCBI Taxonomy" id="1314781"/>
    <lineage>
        <taxon>Eukaryota</taxon>
        <taxon>Fungi</taxon>
        <taxon>Dikarya</taxon>
        <taxon>Basidiomycota</taxon>
        <taxon>Agaricomycotina</taxon>
        <taxon>Agaricomycetes</taxon>
        <taxon>Auriculariales</taxon>
        <taxon>Exidiaceae</taxon>
        <taxon>Exidia</taxon>
    </lineage>
</organism>
<evidence type="ECO:0000256" key="5">
    <source>
        <dbReference type="SAM" id="MobiDB-lite"/>
    </source>
</evidence>
<protein>
    <recommendedName>
        <fullName evidence="6">MYND-type domain-containing protein</fullName>
    </recommendedName>
</protein>
<evidence type="ECO:0000256" key="3">
    <source>
        <dbReference type="ARBA" id="ARBA00022833"/>
    </source>
</evidence>
<dbReference type="PROSITE" id="PS50865">
    <property type="entry name" value="ZF_MYND_2"/>
    <property type="match status" value="1"/>
</dbReference>
<keyword evidence="3" id="KW-0862">Zinc</keyword>
<evidence type="ECO:0000259" key="6">
    <source>
        <dbReference type="PROSITE" id="PS50865"/>
    </source>
</evidence>
<evidence type="ECO:0000256" key="4">
    <source>
        <dbReference type="PROSITE-ProRule" id="PRU00134"/>
    </source>
</evidence>
<gene>
    <name evidence="7" type="ORF">EXIGLDRAFT_736490</name>
</gene>
<dbReference type="InterPro" id="IPR002893">
    <property type="entry name" value="Znf_MYND"/>
</dbReference>
<feature type="domain" description="MYND-type" evidence="6">
    <location>
        <begin position="316"/>
        <end position="364"/>
    </location>
</feature>